<feature type="non-terminal residue" evidence="2">
    <location>
        <position position="1"/>
    </location>
</feature>
<feature type="region of interest" description="Disordered" evidence="1">
    <location>
        <begin position="1"/>
        <end position="26"/>
    </location>
</feature>
<reference evidence="2" key="1">
    <citation type="submission" date="2020-11" db="EMBL/GenBank/DDBJ databases">
        <authorList>
            <consortium name="DOE Joint Genome Institute"/>
            <person name="Ahrendt S."/>
            <person name="Riley R."/>
            <person name="Andreopoulos W."/>
            <person name="Labutti K."/>
            <person name="Pangilinan J."/>
            <person name="Ruiz-Duenas F.J."/>
            <person name="Barrasa J.M."/>
            <person name="Sanchez-Garcia M."/>
            <person name="Camarero S."/>
            <person name="Miyauchi S."/>
            <person name="Serrano A."/>
            <person name="Linde D."/>
            <person name="Babiker R."/>
            <person name="Drula E."/>
            <person name="Ayuso-Fernandez I."/>
            <person name="Pacheco R."/>
            <person name="Padilla G."/>
            <person name="Ferreira P."/>
            <person name="Barriuso J."/>
            <person name="Kellner H."/>
            <person name="Castanera R."/>
            <person name="Alfaro M."/>
            <person name="Ramirez L."/>
            <person name="Pisabarro A.G."/>
            <person name="Kuo A."/>
            <person name="Tritt A."/>
            <person name="Lipzen A."/>
            <person name="He G."/>
            <person name="Yan M."/>
            <person name="Ng V."/>
            <person name="Cullen D."/>
            <person name="Martin F."/>
            <person name="Rosso M.-N."/>
            <person name="Henrissat B."/>
            <person name="Hibbett D."/>
            <person name="Martinez A.T."/>
            <person name="Grigoriev I.V."/>
        </authorList>
    </citation>
    <scope>NUCLEOTIDE SEQUENCE</scope>
    <source>
        <strain evidence="2">MF-IS2</strain>
    </source>
</reference>
<feature type="region of interest" description="Disordered" evidence="1">
    <location>
        <begin position="128"/>
        <end position="152"/>
    </location>
</feature>
<accession>A0A9P6C3F8</accession>
<dbReference type="Proteomes" id="UP000807342">
    <property type="component" value="Unassembled WGS sequence"/>
</dbReference>
<evidence type="ECO:0000256" key="1">
    <source>
        <dbReference type="SAM" id="MobiDB-lite"/>
    </source>
</evidence>
<keyword evidence="3" id="KW-1185">Reference proteome</keyword>
<gene>
    <name evidence="2" type="ORF">P691DRAFT_629477</name>
</gene>
<evidence type="ECO:0000313" key="2">
    <source>
        <dbReference type="EMBL" id="KAF9450022.1"/>
    </source>
</evidence>
<evidence type="ECO:0000313" key="3">
    <source>
        <dbReference type="Proteomes" id="UP000807342"/>
    </source>
</evidence>
<dbReference type="OrthoDB" id="3059321at2759"/>
<comment type="caution">
    <text evidence="2">The sequence shown here is derived from an EMBL/GenBank/DDBJ whole genome shotgun (WGS) entry which is preliminary data.</text>
</comment>
<name>A0A9P6C3F8_9AGAR</name>
<organism evidence="2 3">
    <name type="scientific">Macrolepiota fuliginosa MF-IS2</name>
    <dbReference type="NCBI Taxonomy" id="1400762"/>
    <lineage>
        <taxon>Eukaryota</taxon>
        <taxon>Fungi</taxon>
        <taxon>Dikarya</taxon>
        <taxon>Basidiomycota</taxon>
        <taxon>Agaricomycotina</taxon>
        <taxon>Agaricomycetes</taxon>
        <taxon>Agaricomycetidae</taxon>
        <taxon>Agaricales</taxon>
        <taxon>Agaricineae</taxon>
        <taxon>Agaricaceae</taxon>
        <taxon>Macrolepiota</taxon>
    </lineage>
</organism>
<feature type="non-terminal residue" evidence="2">
    <location>
        <position position="152"/>
    </location>
</feature>
<proteinExistence type="predicted"/>
<dbReference type="AlphaFoldDB" id="A0A9P6C3F8"/>
<sequence>SPTGSVRTILSIDSRSSSTSIGSRSTVFVPPLGSIPDIADYPSDSSPLTRHLSFASSHHTGTVDDTVIHHDRYVYPGDRRVIAPSRGNSLRRTGSMTDMDSEFNSALDRAHGGRPSNRRRLFEYSPVSVSSGSSLGKDIYVTPPPSAGHKAR</sequence>
<dbReference type="EMBL" id="MU151114">
    <property type="protein sequence ID" value="KAF9450022.1"/>
    <property type="molecule type" value="Genomic_DNA"/>
</dbReference>
<feature type="compositionally biased region" description="Low complexity" evidence="1">
    <location>
        <begin position="7"/>
        <end position="26"/>
    </location>
</feature>
<protein>
    <submittedName>
        <fullName evidence="2">Uncharacterized protein</fullName>
    </submittedName>
</protein>